<reference evidence="1" key="1">
    <citation type="journal article" date="2020" name="Nature">
        <title>Giant virus diversity and host interactions through global metagenomics.</title>
        <authorList>
            <person name="Schulz F."/>
            <person name="Roux S."/>
            <person name="Paez-Espino D."/>
            <person name="Jungbluth S."/>
            <person name="Walsh D.A."/>
            <person name="Denef V.J."/>
            <person name="McMahon K.D."/>
            <person name="Konstantinidis K.T."/>
            <person name="Eloe-Fadrosh E.A."/>
            <person name="Kyrpides N.C."/>
            <person name="Woyke T."/>
        </authorList>
    </citation>
    <scope>NUCLEOTIDE SEQUENCE</scope>
    <source>
        <strain evidence="1">GVMAG-M-3300025874-2</strain>
    </source>
</reference>
<name>A0A6C0J7L0_9ZZZZ</name>
<evidence type="ECO:0000313" key="1">
    <source>
        <dbReference type="EMBL" id="QHU01639.1"/>
    </source>
</evidence>
<organism evidence="1">
    <name type="scientific">viral metagenome</name>
    <dbReference type="NCBI Taxonomy" id="1070528"/>
    <lineage>
        <taxon>unclassified sequences</taxon>
        <taxon>metagenomes</taxon>
        <taxon>organismal metagenomes</taxon>
    </lineage>
</organism>
<proteinExistence type="predicted"/>
<protein>
    <submittedName>
        <fullName evidence="1">Uncharacterized protein</fullName>
    </submittedName>
</protein>
<sequence>MANRKANNLIYDKCFLDAKVKEYNDSLNYALYDGKYYNSSKCRMELGLVGGNNVSLYSGNLVDLESNLLGIQNTATKYATEQNMLNVNLVPQDSCQMIDYSQTVVPAGRYLNYCGFTKPN</sequence>
<dbReference type="AlphaFoldDB" id="A0A6C0J7L0"/>
<dbReference type="EMBL" id="MN740346">
    <property type="protein sequence ID" value="QHU01639.1"/>
    <property type="molecule type" value="Genomic_DNA"/>
</dbReference>
<accession>A0A6C0J7L0</accession>